<gene>
    <name evidence="2" type="ORF">AWC38_SpisGene25599</name>
</gene>
<feature type="region of interest" description="Disordered" evidence="1">
    <location>
        <begin position="66"/>
        <end position="103"/>
    </location>
</feature>
<feature type="compositionally biased region" description="Basic and acidic residues" evidence="1">
    <location>
        <begin position="74"/>
        <end position="84"/>
    </location>
</feature>
<dbReference type="Proteomes" id="UP000225706">
    <property type="component" value="Unassembled WGS sequence"/>
</dbReference>
<evidence type="ECO:0000256" key="1">
    <source>
        <dbReference type="SAM" id="MobiDB-lite"/>
    </source>
</evidence>
<keyword evidence="3" id="KW-1185">Reference proteome</keyword>
<proteinExistence type="predicted"/>
<dbReference type="AlphaFoldDB" id="A0A2B4R1A0"/>
<sequence>MGKKKVVNNGGIEHSAAKRGFSDHSIELYYVDHVETGNPKKAAFILRTDETFGMLTANLQFVFPHAQSSVPDESQERETDEHPVEVITCTDQRDDYSSSESGD</sequence>
<evidence type="ECO:0000313" key="3">
    <source>
        <dbReference type="Proteomes" id="UP000225706"/>
    </source>
</evidence>
<feature type="non-terminal residue" evidence="2">
    <location>
        <position position="103"/>
    </location>
</feature>
<name>A0A2B4R1A0_STYPI</name>
<dbReference type="EMBL" id="LSMT01004536">
    <property type="protein sequence ID" value="PFX11006.1"/>
    <property type="molecule type" value="Genomic_DNA"/>
</dbReference>
<comment type="caution">
    <text evidence="2">The sequence shown here is derived from an EMBL/GenBank/DDBJ whole genome shotgun (WGS) entry which is preliminary data.</text>
</comment>
<organism evidence="2 3">
    <name type="scientific">Stylophora pistillata</name>
    <name type="common">Smooth cauliflower coral</name>
    <dbReference type="NCBI Taxonomy" id="50429"/>
    <lineage>
        <taxon>Eukaryota</taxon>
        <taxon>Metazoa</taxon>
        <taxon>Cnidaria</taxon>
        <taxon>Anthozoa</taxon>
        <taxon>Hexacorallia</taxon>
        <taxon>Scleractinia</taxon>
        <taxon>Astrocoeniina</taxon>
        <taxon>Pocilloporidae</taxon>
        <taxon>Stylophora</taxon>
    </lineage>
</organism>
<reference evidence="3" key="1">
    <citation type="journal article" date="2017" name="bioRxiv">
        <title>Comparative analysis of the genomes of Stylophora pistillata and Acropora digitifera provides evidence for extensive differences between species of corals.</title>
        <authorList>
            <person name="Voolstra C.R."/>
            <person name="Li Y."/>
            <person name="Liew Y.J."/>
            <person name="Baumgarten S."/>
            <person name="Zoccola D."/>
            <person name="Flot J.-F."/>
            <person name="Tambutte S."/>
            <person name="Allemand D."/>
            <person name="Aranda M."/>
        </authorList>
    </citation>
    <scope>NUCLEOTIDE SEQUENCE [LARGE SCALE GENOMIC DNA]</scope>
</reference>
<accession>A0A2B4R1A0</accession>
<evidence type="ECO:0000313" key="2">
    <source>
        <dbReference type="EMBL" id="PFX11006.1"/>
    </source>
</evidence>
<protein>
    <submittedName>
        <fullName evidence="2">Uncharacterized protein</fullName>
    </submittedName>
</protein>